<organism evidence="1 2">
    <name type="scientific">Melipona bicolor</name>
    <dbReference type="NCBI Taxonomy" id="60889"/>
    <lineage>
        <taxon>Eukaryota</taxon>
        <taxon>Metazoa</taxon>
        <taxon>Ecdysozoa</taxon>
        <taxon>Arthropoda</taxon>
        <taxon>Hexapoda</taxon>
        <taxon>Insecta</taxon>
        <taxon>Pterygota</taxon>
        <taxon>Neoptera</taxon>
        <taxon>Endopterygota</taxon>
        <taxon>Hymenoptera</taxon>
        <taxon>Apocrita</taxon>
        <taxon>Aculeata</taxon>
        <taxon>Apoidea</taxon>
        <taxon>Anthophila</taxon>
        <taxon>Apidae</taxon>
        <taxon>Melipona</taxon>
    </lineage>
</organism>
<keyword evidence="2" id="KW-1185">Reference proteome</keyword>
<accession>A0AA40FHB0</accession>
<proteinExistence type="predicted"/>
<comment type="caution">
    <text evidence="1">The sequence shown here is derived from an EMBL/GenBank/DDBJ whole genome shotgun (WGS) entry which is preliminary data.</text>
</comment>
<evidence type="ECO:0000313" key="2">
    <source>
        <dbReference type="Proteomes" id="UP001177670"/>
    </source>
</evidence>
<name>A0AA40FHB0_9HYME</name>
<dbReference type="AlphaFoldDB" id="A0AA40FHB0"/>
<dbReference type="Proteomes" id="UP001177670">
    <property type="component" value="Unassembled WGS sequence"/>
</dbReference>
<reference evidence="1" key="1">
    <citation type="submission" date="2021-10" db="EMBL/GenBank/DDBJ databases">
        <title>Melipona bicolor Genome sequencing and assembly.</title>
        <authorList>
            <person name="Araujo N.S."/>
            <person name="Arias M.C."/>
        </authorList>
    </citation>
    <scope>NUCLEOTIDE SEQUENCE</scope>
    <source>
        <strain evidence="1">USP_2M_L1-L4_2017</strain>
        <tissue evidence="1">Whole body</tissue>
    </source>
</reference>
<evidence type="ECO:0000313" key="1">
    <source>
        <dbReference type="EMBL" id="KAK1118849.1"/>
    </source>
</evidence>
<gene>
    <name evidence="1" type="ORF">K0M31_014620</name>
</gene>
<sequence>MTEDGEKTERRVESLLEKAEARMLDVNDTAGRDGCAFALNRVNETPLGIETFGLLF</sequence>
<dbReference type="EMBL" id="JAHYIQ010000040">
    <property type="protein sequence ID" value="KAK1118849.1"/>
    <property type="molecule type" value="Genomic_DNA"/>
</dbReference>
<protein>
    <submittedName>
        <fullName evidence="1">Uncharacterized protein</fullName>
    </submittedName>
</protein>